<reference evidence="14 15" key="1">
    <citation type="submission" date="2017-08" db="EMBL/GenBank/DDBJ databases">
        <title>The whole genome shortgun sequences of strain Leeuwenhoekiella nanhaiensis G18 from the South China Sea.</title>
        <authorList>
            <person name="Liu Q."/>
        </authorList>
    </citation>
    <scope>NUCLEOTIDE SEQUENCE [LARGE SCALE GENOMIC DNA]</scope>
    <source>
        <strain evidence="14 15">G18</strain>
    </source>
</reference>
<dbReference type="GO" id="GO:0016746">
    <property type="term" value="F:acyltransferase activity"/>
    <property type="evidence" value="ECO:0007669"/>
    <property type="project" value="UniProtKB-KW"/>
</dbReference>
<keyword evidence="5" id="KW-0732">Signal</keyword>
<evidence type="ECO:0000313" key="15">
    <source>
        <dbReference type="Proteomes" id="UP000229433"/>
    </source>
</evidence>
<comment type="similarity">
    <text evidence="10">Belongs to the acyltransferase CrtO family.</text>
</comment>
<name>A0A2G1VQN5_9FLAO</name>
<evidence type="ECO:0000256" key="5">
    <source>
        <dbReference type="ARBA" id="ARBA00022729"/>
    </source>
</evidence>
<proteinExistence type="inferred from homology"/>
<feature type="transmembrane region" description="Helical" evidence="13">
    <location>
        <begin position="6"/>
        <end position="31"/>
    </location>
</feature>
<dbReference type="InterPro" id="IPR044021">
    <property type="entry name" value="CrtO"/>
</dbReference>
<evidence type="ECO:0000313" key="14">
    <source>
        <dbReference type="EMBL" id="PHQ28930.1"/>
    </source>
</evidence>
<dbReference type="EMBL" id="NQXA01000010">
    <property type="protein sequence ID" value="PHQ28930.1"/>
    <property type="molecule type" value="Genomic_DNA"/>
</dbReference>
<keyword evidence="8" id="KW-0012">Acyltransferase</keyword>
<keyword evidence="7 13" id="KW-0472">Membrane</keyword>
<comment type="pathway">
    <text evidence="9">Carotenoid biosynthesis; staphyloxanthin biosynthesis; staphyloxanthin from farnesyl diphosphate: step 5/5.</text>
</comment>
<evidence type="ECO:0000256" key="11">
    <source>
        <dbReference type="ARBA" id="ARBA00023667"/>
    </source>
</evidence>
<comment type="caution">
    <text evidence="14">The sequence shown here is derived from an EMBL/GenBank/DDBJ whole genome shotgun (WGS) entry which is preliminary data.</text>
</comment>
<comment type="function">
    <text evidence="12">Catalyzes the acylation of glycosyl-4,4'-diaponeurosporenoate, i.e. the esterification of glucose at the C6'' position with the carboxyl group of the C(15) fatty acid 12-methyltetradecanoic acid, to yield staphyloxanthin. This is the last step in the biosynthesis of this orange pigment, present in most staphylococci strains.</text>
</comment>
<evidence type="ECO:0000256" key="3">
    <source>
        <dbReference type="ARBA" id="ARBA00022679"/>
    </source>
</evidence>
<evidence type="ECO:0000256" key="6">
    <source>
        <dbReference type="ARBA" id="ARBA00022989"/>
    </source>
</evidence>
<accession>A0A2G1VQN5</accession>
<protein>
    <recommendedName>
        <fullName evidence="11">Glycosyl-4,4'-diaponeurosporenoate acyltransferase</fullName>
    </recommendedName>
</protein>
<dbReference type="Proteomes" id="UP000229433">
    <property type="component" value="Unassembled WGS sequence"/>
</dbReference>
<evidence type="ECO:0000256" key="7">
    <source>
        <dbReference type="ARBA" id="ARBA00023136"/>
    </source>
</evidence>
<gene>
    <name evidence="14" type="ORF">CJ305_12100</name>
</gene>
<dbReference type="UniPathway" id="UPA00029">
    <property type="reaction ID" value="UER00560"/>
</dbReference>
<evidence type="ECO:0000256" key="10">
    <source>
        <dbReference type="ARBA" id="ARBA00023603"/>
    </source>
</evidence>
<dbReference type="GO" id="GO:0005886">
    <property type="term" value="C:plasma membrane"/>
    <property type="evidence" value="ECO:0007669"/>
    <property type="project" value="UniProtKB-SubCell"/>
</dbReference>
<sequence length="159" mass="18545">MILKNLVLGFTFGISMSFISWIVGMALNAILMKTKYYKKLSNLNFIRSQKLNRKIGIQYFKWIVKNTFFRFFNQKLKLHNRNTDLNEIRKEMTLSEISHLIGFTFVALVAIYKGVTTGILFAFAMMIPNVLLNFYPSLLQQENKRRIDSVLNKKSAMTS</sequence>
<feature type="transmembrane region" description="Helical" evidence="13">
    <location>
        <begin position="94"/>
        <end position="112"/>
    </location>
</feature>
<keyword evidence="15" id="KW-1185">Reference proteome</keyword>
<evidence type="ECO:0000256" key="8">
    <source>
        <dbReference type="ARBA" id="ARBA00023315"/>
    </source>
</evidence>
<evidence type="ECO:0000256" key="4">
    <source>
        <dbReference type="ARBA" id="ARBA00022692"/>
    </source>
</evidence>
<evidence type="ECO:0000256" key="9">
    <source>
        <dbReference type="ARBA" id="ARBA00023588"/>
    </source>
</evidence>
<keyword evidence="4 13" id="KW-0812">Transmembrane</keyword>
<evidence type="ECO:0000256" key="1">
    <source>
        <dbReference type="ARBA" id="ARBA00004162"/>
    </source>
</evidence>
<dbReference type="Pfam" id="PF18927">
    <property type="entry name" value="CrtO"/>
    <property type="match status" value="1"/>
</dbReference>
<keyword evidence="3" id="KW-0808">Transferase</keyword>
<evidence type="ECO:0000256" key="2">
    <source>
        <dbReference type="ARBA" id="ARBA00022475"/>
    </source>
</evidence>
<evidence type="ECO:0000256" key="13">
    <source>
        <dbReference type="SAM" id="Phobius"/>
    </source>
</evidence>
<keyword evidence="2" id="KW-1003">Cell membrane</keyword>
<dbReference type="AlphaFoldDB" id="A0A2G1VQN5"/>
<evidence type="ECO:0000256" key="12">
    <source>
        <dbReference type="ARBA" id="ARBA00025324"/>
    </source>
</evidence>
<comment type="subcellular location">
    <subcellularLocation>
        <location evidence="1">Cell membrane</location>
        <topology evidence="1">Single-pass membrane protein</topology>
    </subcellularLocation>
</comment>
<feature type="transmembrane region" description="Helical" evidence="13">
    <location>
        <begin position="118"/>
        <end position="136"/>
    </location>
</feature>
<organism evidence="14 15">
    <name type="scientific">Leeuwenhoekiella nanhaiensis</name>
    <dbReference type="NCBI Taxonomy" id="1655491"/>
    <lineage>
        <taxon>Bacteria</taxon>
        <taxon>Pseudomonadati</taxon>
        <taxon>Bacteroidota</taxon>
        <taxon>Flavobacteriia</taxon>
        <taxon>Flavobacteriales</taxon>
        <taxon>Flavobacteriaceae</taxon>
        <taxon>Leeuwenhoekiella</taxon>
    </lineage>
</organism>
<dbReference type="OrthoDB" id="883215at2"/>
<keyword evidence="6 13" id="KW-1133">Transmembrane helix</keyword>